<proteinExistence type="predicted"/>
<comment type="caution">
    <text evidence="2">The sequence shown here is derived from an EMBL/GenBank/DDBJ whole genome shotgun (WGS) entry which is preliminary data.</text>
</comment>
<dbReference type="InterPro" id="IPR029044">
    <property type="entry name" value="Nucleotide-diphossugar_trans"/>
</dbReference>
<evidence type="ECO:0000313" key="2">
    <source>
        <dbReference type="EMBL" id="OQP32624.1"/>
    </source>
</evidence>
<evidence type="ECO:0000313" key="3">
    <source>
        <dbReference type="Proteomes" id="UP000192769"/>
    </source>
</evidence>
<dbReference type="Gene3D" id="3.90.550.10">
    <property type="entry name" value="Spore Coat Polysaccharide Biosynthesis Protein SpsA, Chain A"/>
    <property type="match status" value="1"/>
</dbReference>
<protein>
    <recommendedName>
        <fullName evidence="1">Glycosyltransferase 2-like domain-containing protein</fullName>
    </recommendedName>
</protein>
<dbReference type="InterPro" id="IPR001173">
    <property type="entry name" value="Glyco_trans_2-like"/>
</dbReference>
<name>A0A1V9DG34_9GAMM</name>
<gene>
    <name evidence="2" type="ORF">B2J69_15280</name>
</gene>
<dbReference type="Pfam" id="PF00535">
    <property type="entry name" value="Glycos_transf_2"/>
    <property type="match status" value="1"/>
</dbReference>
<dbReference type="SUPFAM" id="SSF53448">
    <property type="entry name" value="Nucleotide-diphospho-sugar transferases"/>
    <property type="match status" value="1"/>
</dbReference>
<dbReference type="AlphaFoldDB" id="A0A1V9DG34"/>
<dbReference type="Proteomes" id="UP000192769">
    <property type="component" value="Unassembled WGS sequence"/>
</dbReference>
<feature type="domain" description="Glycosyltransferase 2-like" evidence="1">
    <location>
        <begin position="8"/>
        <end position="175"/>
    </location>
</feature>
<reference evidence="2 3" key="1">
    <citation type="submission" date="2017-02" db="EMBL/GenBank/DDBJ databases">
        <title>Whole genome shotgun sequence of Pantoea agglomerans strain AS1 isolated from a cycad, Zamia floridana in Central Florida, USA.</title>
        <authorList>
            <person name="Lata P."/>
            <person name="Govindarajan S."/>
            <person name="Qi F."/>
            <person name="Li J.-L."/>
            <person name="Maurya S.K."/>
            <person name="Sahoo M.K."/>
        </authorList>
    </citation>
    <scope>NUCLEOTIDE SEQUENCE [LARGE SCALE GENOMIC DNA]</scope>
    <source>
        <strain evidence="2 3">AS1</strain>
    </source>
</reference>
<dbReference type="CDD" id="cd04196">
    <property type="entry name" value="GT_2_like_d"/>
    <property type="match status" value="1"/>
</dbReference>
<dbReference type="PANTHER" id="PTHR22916:SF3">
    <property type="entry name" value="UDP-GLCNAC:BETAGAL BETA-1,3-N-ACETYLGLUCOSAMINYLTRANSFERASE-LIKE PROTEIN 1"/>
    <property type="match status" value="1"/>
</dbReference>
<dbReference type="EMBL" id="MWUE01000022">
    <property type="protein sequence ID" value="OQP32624.1"/>
    <property type="molecule type" value="Genomic_DNA"/>
</dbReference>
<dbReference type="RefSeq" id="WP_081140505.1">
    <property type="nucleotide sequence ID" value="NZ_MWUE01000022.1"/>
</dbReference>
<organism evidence="2 3">
    <name type="scientific">Pantoea latae</name>
    <dbReference type="NCBI Taxonomy" id="1964541"/>
    <lineage>
        <taxon>Bacteria</taxon>
        <taxon>Pseudomonadati</taxon>
        <taxon>Pseudomonadota</taxon>
        <taxon>Gammaproteobacteria</taxon>
        <taxon>Enterobacterales</taxon>
        <taxon>Erwiniaceae</taxon>
        <taxon>Pantoea</taxon>
    </lineage>
</organism>
<evidence type="ECO:0000259" key="1">
    <source>
        <dbReference type="Pfam" id="PF00535"/>
    </source>
</evidence>
<dbReference type="GO" id="GO:0016758">
    <property type="term" value="F:hexosyltransferase activity"/>
    <property type="evidence" value="ECO:0007669"/>
    <property type="project" value="UniProtKB-ARBA"/>
</dbReference>
<dbReference type="OrthoDB" id="9802649at2"/>
<sequence length="312" mass="35840">MIDYGTVSILMGTFNGERYIKQQLDSIFSQTYKNWVLYVSDDGSTDNTLNIIRDFKDSLPDGKIVLLNGPGKGFSANFLNLLRNNSINSPYYAFSDQDDIWLDKKLEVSLKHVSRLESLGNKQVLYGGRTTLINNKLEILGFSPLFKKNFSFNNALIQSFSGGNTMFFNHALKELVERLPPEINIVSHDWFLYILCSGVGGKIYYDPISFTHYRQHDGNLVGSNNGLISKFKRLRRLFDGDFKKWTDLNDVALAFYEQNLTLCNQKVLHDFRKCGSPGLTLRLRSFLKAKLYRQNITETLIFMLMSMLNKLK</sequence>
<dbReference type="PANTHER" id="PTHR22916">
    <property type="entry name" value="GLYCOSYLTRANSFERASE"/>
    <property type="match status" value="1"/>
</dbReference>
<accession>A0A1V9DG34</accession>
<keyword evidence="3" id="KW-1185">Reference proteome</keyword>